<accession>A0A2H4J8U2</accession>
<dbReference type="EMBL" id="MF417930">
    <property type="protein sequence ID" value="ASN71660.1"/>
    <property type="molecule type" value="Genomic_DNA"/>
</dbReference>
<organism evidence="1">
    <name type="scientific">uncultured Caudovirales phage</name>
    <dbReference type="NCBI Taxonomy" id="2100421"/>
    <lineage>
        <taxon>Viruses</taxon>
        <taxon>Duplodnaviria</taxon>
        <taxon>Heunggongvirae</taxon>
        <taxon>Uroviricota</taxon>
        <taxon>Caudoviricetes</taxon>
        <taxon>Peduoviridae</taxon>
        <taxon>Maltschvirus</taxon>
        <taxon>Maltschvirus maltsch</taxon>
    </lineage>
</organism>
<protein>
    <submittedName>
        <fullName evidence="1">Uncharacterized protein</fullName>
    </submittedName>
</protein>
<gene>
    <name evidence="1" type="ORF">3S1_24</name>
</gene>
<name>A0A2H4J8U2_9CAUD</name>
<sequence length="62" mass="7319">MKQNELSFISKHNITSLHKGITTLYTKGMVFMPEHIQQMLFDFALERGYIEKLLEMKGEKDK</sequence>
<evidence type="ECO:0000313" key="1">
    <source>
        <dbReference type="EMBL" id="ASN71660.1"/>
    </source>
</evidence>
<proteinExistence type="predicted"/>
<reference evidence="1" key="1">
    <citation type="submission" date="2017-06" db="EMBL/GenBank/DDBJ databases">
        <title>Novel phages from South African skin metaviromes.</title>
        <authorList>
            <person name="van Zyl L.J."/>
            <person name="Abrahams Y."/>
            <person name="Stander E.A."/>
            <person name="Kirby B.M."/>
            <person name="Clavaud C."/>
            <person name="Farcet C."/>
            <person name="Breton L."/>
            <person name="Trindade M.I."/>
        </authorList>
    </citation>
    <scope>NUCLEOTIDE SEQUENCE</scope>
</reference>